<dbReference type="SUPFAM" id="SSF53955">
    <property type="entry name" value="Lysozyme-like"/>
    <property type="match status" value="1"/>
</dbReference>
<feature type="domain" description="Penicillin-binding protein transpeptidase" evidence="11">
    <location>
        <begin position="574"/>
        <end position="830"/>
    </location>
</feature>
<keyword evidence="1" id="KW-0121">Carboxypeptidase</keyword>
<protein>
    <recommendedName>
        <fullName evidence="15">Penicillin-insensitive transglycosylase</fullName>
    </recommendedName>
</protein>
<dbReference type="InterPro" id="IPR001264">
    <property type="entry name" value="Glyco_trans_51"/>
</dbReference>
<feature type="compositionally biased region" description="Gly residues" evidence="9">
    <location>
        <begin position="938"/>
        <end position="950"/>
    </location>
</feature>
<feature type="region of interest" description="Disordered" evidence="9">
    <location>
        <begin position="1"/>
        <end position="133"/>
    </location>
</feature>
<evidence type="ECO:0000256" key="2">
    <source>
        <dbReference type="ARBA" id="ARBA00022670"/>
    </source>
</evidence>
<dbReference type="PANTHER" id="PTHR32282">
    <property type="entry name" value="BINDING PROTEIN TRANSPEPTIDASE, PUTATIVE-RELATED"/>
    <property type="match status" value="1"/>
</dbReference>
<evidence type="ECO:0000256" key="10">
    <source>
        <dbReference type="SAM" id="Phobius"/>
    </source>
</evidence>
<evidence type="ECO:0000256" key="6">
    <source>
        <dbReference type="ARBA" id="ARBA00023268"/>
    </source>
</evidence>
<dbReference type="InterPro" id="IPR036950">
    <property type="entry name" value="PBP_transglycosylase"/>
</dbReference>
<evidence type="ECO:0000256" key="1">
    <source>
        <dbReference type="ARBA" id="ARBA00022645"/>
    </source>
</evidence>
<dbReference type="Gene3D" id="3.40.710.10">
    <property type="entry name" value="DD-peptidase/beta-lactamase superfamily"/>
    <property type="match status" value="1"/>
</dbReference>
<keyword evidence="6" id="KW-0511">Multifunctional enzyme</keyword>
<dbReference type="InterPro" id="IPR012338">
    <property type="entry name" value="Beta-lactam/transpept-like"/>
</dbReference>
<keyword evidence="2" id="KW-0645">Protease</keyword>
<dbReference type="SUPFAM" id="SSF56601">
    <property type="entry name" value="beta-lactamase/transpeptidase-like"/>
    <property type="match status" value="1"/>
</dbReference>
<evidence type="ECO:0000259" key="12">
    <source>
        <dbReference type="Pfam" id="PF00912"/>
    </source>
</evidence>
<feature type="region of interest" description="Disordered" evidence="9">
    <location>
        <begin position="497"/>
        <end position="516"/>
    </location>
</feature>
<evidence type="ECO:0000256" key="5">
    <source>
        <dbReference type="ARBA" id="ARBA00022801"/>
    </source>
</evidence>
<dbReference type="InterPro" id="IPR001460">
    <property type="entry name" value="PCN-bd_Tpept"/>
</dbReference>
<comment type="caution">
    <text evidence="13">The sequence shown here is derived from an EMBL/GenBank/DDBJ whole genome shotgun (WGS) entry which is preliminary data.</text>
</comment>
<feature type="transmembrane region" description="Helical" evidence="10">
    <location>
        <begin position="253"/>
        <end position="277"/>
    </location>
</feature>
<comment type="catalytic activity">
    <reaction evidence="7">
        <text>Preferential cleavage: (Ac)2-L-Lys-D-Ala-|-D-Ala. Also transpeptidation of peptidyl-alanyl moieties that are N-acyl substituents of D-alanine.</text>
        <dbReference type="EC" id="3.4.16.4"/>
    </reaction>
</comment>
<proteinExistence type="predicted"/>
<dbReference type="InterPro" id="IPR023346">
    <property type="entry name" value="Lysozyme-like_dom_sf"/>
</dbReference>
<evidence type="ECO:0000256" key="8">
    <source>
        <dbReference type="ARBA" id="ARBA00049902"/>
    </source>
</evidence>
<feature type="region of interest" description="Disordered" evidence="9">
    <location>
        <begin position="938"/>
        <end position="996"/>
    </location>
</feature>
<feature type="region of interest" description="Disordered" evidence="9">
    <location>
        <begin position="177"/>
        <end position="239"/>
    </location>
</feature>
<dbReference type="InterPro" id="IPR050396">
    <property type="entry name" value="Glycosyltr_51/Transpeptidase"/>
</dbReference>
<accession>A0ABP8JB32</accession>
<evidence type="ECO:0000256" key="7">
    <source>
        <dbReference type="ARBA" id="ARBA00034000"/>
    </source>
</evidence>
<reference evidence="14" key="1">
    <citation type="journal article" date="2019" name="Int. J. Syst. Evol. Microbiol.">
        <title>The Global Catalogue of Microorganisms (GCM) 10K type strain sequencing project: providing services to taxonomists for standard genome sequencing and annotation.</title>
        <authorList>
            <consortium name="The Broad Institute Genomics Platform"/>
            <consortium name="The Broad Institute Genome Sequencing Center for Infectious Disease"/>
            <person name="Wu L."/>
            <person name="Ma J."/>
        </authorList>
    </citation>
    <scope>NUCLEOTIDE SEQUENCE [LARGE SCALE GENOMIC DNA]</scope>
    <source>
        <strain evidence="14">JCM 17688</strain>
    </source>
</reference>
<dbReference type="Pfam" id="PF00905">
    <property type="entry name" value="Transpeptidase"/>
    <property type="match status" value="1"/>
</dbReference>
<keyword evidence="4" id="KW-0808">Transferase</keyword>
<feature type="compositionally biased region" description="Gly residues" evidence="9">
    <location>
        <begin position="960"/>
        <end position="986"/>
    </location>
</feature>
<keyword evidence="10" id="KW-0472">Membrane</keyword>
<keyword evidence="10" id="KW-1133">Transmembrane helix</keyword>
<evidence type="ECO:0000313" key="14">
    <source>
        <dbReference type="Proteomes" id="UP001500635"/>
    </source>
</evidence>
<sequence>MDGSADTGDQQLRGAAHERYGDAAVNSPGDGNGLDDHYGSVDGDGPTDEQGAGGSRHRRARTGLPLPPEPDLGATAVQRRVDPGSPPPPSAVWTPPAAQPRIGVPPAAAGDQQPAVVPRPAYQPLSGRPVDPRELADEVAGGYAGNDDVTRIQPAIRDDVPDLDRIAARSGEPVAPTVPVASAAAGVPPRAAAVEPRPGGDGSNGGGSNGGGSNGGDGPGGDGPGGGGPGGSDGTGGEGPGRRAGIVKIVRRVVVGGVAAIALIVVVAVLAFAIGYVRADVPQPGELRTNQVATIFDKDGKTVLARVVPPEGNRSDIAADQIPESMEDAVMAAEDRSFKTNPGFSVSGFARAVLGRLPGFGGSDDAGGGSTITQQYVKNALVGDEHSLTRKWRELIISTKMSRSWSKDEIMAAYLNTIYFGRDSYGLQAAARAYFNEPASKLTVAQSALLAAVVRSPSYYDPAVTPQAAIDRWNWVLDGMVSMGTLQKTDRDAEKFPKTVAPGAGRQTDDLSNGPNGLIKTQVLQELKDAGISEQDLNTQGLQITTTIDPQAQAAAVKAAHSTLTGEPKKLRTAVVSVDPKTGGISAYYGGDDGNGYDRVQAGLQTGSSFKVFALLAALEQGIPLSRVYSSAPLDAAGVHITNSDGESCGSCNLATALKMSLNTVYYRLMLDLKGQAQTVADTAHKAGVAESFGDIAHTLQQPNGVVQGGVVLGQYLTRPIDMASAYATIAASGVYRKPHLIQKVVTADGRVLLDRGADPGQREFSADVANNTIAAMEPIAAYSNGHSLADGRLSASKTGTAQYKDTGQNKDAWMVGFTPSLSTAVWVGADDGSPITNSSGGIIYGSQLPSDIWQATMDGALDGTDDESFPTPGEIGGQAGVPVETTYAPSTSRDRSFGRYPTGDASSDGGYGSAPRTIPGLPGVPMPTFPGFGGPTGAYGAGDGTGDGGYTTVPRRRGGAGSTGGYGAGGYGGGGGTGANGGYGGTYTRVAPTPP</sequence>
<evidence type="ECO:0000256" key="3">
    <source>
        <dbReference type="ARBA" id="ARBA00022676"/>
    </source>
</evidence>
<gene>
    <name evidence="13" type="ORF">GCM10023147_13250</name>
</gene>
<evidence type="ECO:0000256" key="4">
    <source>
        <dbReference type="ARBA" id="ARBA00022679"/>
    </source>
</evidence>
<dbReference type="Gene3D" id="1.10.3810.10">
    <property type="entry name" value="Biosynthetic peptidoglycan transglycosylase-like"/>
    <property type="match status" value="1"/>
</dbReference>
<keyword evidence="5" id="KW-0378">Hydrolase</keyword>
<feature type="compositionally biased region" description="Gly residues" evidence="9">
    <location>
        <begin position="199"/>
        <end position="239"/>
    </location>
</feature>
<dbReference type="Pfam" id="PF00912">
    <property type="entry name" value="Transgly"/>
    <property type="match status" value="1"/>
</dbReference>
<evidence type="ECO:0000259" key="11">
    <source>
        <dbReference type="Pfam" id="PF00905"/>
    </source>
</evidence>
<comment type="catalytic activity">
    <reaction evidence="8">
        <text>[GlcNAc-(1-&gt;4)-Mur2Ac(oyl-L-Ala-gamma-D-Glu-L-Lys-D-Ala-D-Ala)](n)-di-trans,octa-cis-undecaprenyl diphosphate + beta-D-GlcNAc-(1-&gt;4)-Mur2Ac(oyl-L-Ala-gamma-D-Glu-L-Lys-D-Ala-D-Ala)-di-trans,octa-cis-undecaprenyl diphosphate = [GlcNAc-(1-&gt;4)-Mur2Ac(oyl-L-Ala-gamma-D-Glu-L-Lys-D-Ala-D-Ala)](n+1)-di-trans,octa-cis-undecaprenyl diphosphate + di-trans,octa-cis-undecaprenyl diphosphate + H(+)</text>
        <dbReference type="Rhea" id="RHEA:23708"/>
        <dbReference type="Rhea" id="RHEA-COMP:9602"/>
        <dbReference type="Rhea" id="RHEA-COMP:9603"/>
        <dbReference type="ChEBI" id="CHEBI:15378"/>
        <dbReference type="ChEBI" id="CHEBI:58405"/>
        <dbReference type="ChEBI" id="CHEBI:60033"/>
        <dbReference type="ChEBI" id="CHEBI:78435"/>
        <dbReference type="EC" id="2.4.99.28"/>
    </reaction>
</comment>
<feature type="compositionally biased region" description="Low complexity" evidence="9">
    <location>
        <begin position="177"/>
        <end position="197"/>
    </location>
</feature>
<evidence type="ECO:0008006" key="15">
    <source>
        <dbReference type="Google" id="ProtNLM"/>
    </source>
</evidence>
<dbReference type="EMBL" id="BAABFR010000014">
    <property type="protein sequence ID" value="GAA4388064.1"/>
    <property type="molecule type" value="Genomic_DNA"/>
</dbReference>
<feature type="region of interest" description="Disordered" evidence="9">
    <location>
        <begin position="873"/>
        <end position="921"/>
    </location>
</feature>
<keyword evidence="10" id="KW-0812">Transmembrane</keyword>
<keyword evidence="14" id="KW-1185">Reference proteome</keyword>
<feature type="domain" description="Glycosyl transferase family 51" evidence="12">
    <location>
        <begin position="310"/>
        <end position="480"/>
    </location>
</feature>
<evidence type="ECO:0000256" key="9">
    <source>
        <dbReference type="SAM" id="MobiDB-lite"/>
    </source>
</evidence>
<dbReference type="Proteomes" id="UP001500635">
    <property type="component" value="Unassembled WGS sequence"/>
</dbReference>
<dbReference type="PANTHER" id="PTHR32282:SF34">
    <property type="entry name" value="PENICILLIN-BINDING PROTEIN 1A"/>
    <property type="match status" value="1"/>
</dbReference>
<evidence type="ECO:0000313" key="13">
    <source>
        <dbReference type="EMBL" id="GAA4388064.1"/>
    </source>
</evidence>
<keyword evidence="3" id="KW-0328">Glycosyltransferase</keyword>
<organism evidence="13 14">
    <name type="scientific">Tsukamurella soli</name>
    <dbReference type="NCBI Taxonomy" id="644556"/>
    <lineage>
        <taxon>Bacteria</taxon>
        <taxon>Bacillati</taxon>
        <taxon>Actinomycetota</taxon>
        <taxon>Actinomycetes</taxon>
        <taxon>Mycobacteriales</taxon>
        <taxon>Tsukamurellaceae</taxon>
        <taxon>Tsukamurella</taxon>
    </lineage>
</organism>
<name>A0ABP8JB32_9ACTN</name>